<proteinExistence type="predicted"/>
<reference evidence="5 6" key="1">
    <citation type="submission" date="2016-06" db="EMBL/GenBank/DDBJ databases">
        <authorList>
            <person name="Kjaerup R.B."/>
            <person name="Dalgaard T.S."/>
            <person name="Juul-Madsen H.R."/>
        </authorList>
    </citation>
    <scope>NUCLEOTIDE SEQUENCE [LARGE SCALE GENOMIC DNA]</scope>
    <source>
        <strain evidence="5 6">1081914.2</strain>
    </source>
</reference>
<dbReference type="EMBL" id="LZKQ01000186">
    <property type="protein sequence ID" value="OBI81827.1"/>
    <property type="molecule type" value="Genomic_DNA"/>
</dbReference>
<dbReference type="Gene3D" id="2.60.40.1240">
    <property type="match status" value="1"/>
</dbReference>
<feature type="signal peptide" evidence="3">
    <location>
        <begin position="1"/>
        <end position="30"/>
    </location>
</feature>
<sequence>MRFTIATLKAVICAAGIAAAAVFGAGVASAAPPNVQPFGSSQQLINGPMTITYTVSNLQPSTVAIPGYTPKGTLYQADITARSDAGTVTPMVKNFSARGPNGQTYKLIDKAQVPGGLNPAPIPQGSESTGTLYFDVTGAPANGVVYNDGLQDILIWTSNIPGEATPSESPSSPAPGGLPAPAS</sequence>
<dbReference type="RefSeq" id="WP_065121628.1">
    <property type="nucleotide sequence ID" value="NZ_LZKQ01000186.1"/>
</dbReference>
<feature type="compositionally biased region" description="Low complexity" evidence="2">
    <location>
        <begin position="161"/>
        <end position="171"/>
    </location>
</feature>
<feature type="domain" description="MPT63-like" evidence="4">
    <location>
        <begin position="33"/>
        <end position="156"/>
    </location>
</feature>
<organism evidence="5 6">
    <name type="scientific">Mycobacterium asiaticum</name>
    <dbReference type="NCBI Taxonomy" id="1790"/>
    <lineage>
        <taxon>Bacteria</taxon>
        <taxon>Bacillati</taxon>
        <taxon>Actinomycetota</taxon>
        <taxon>Actinomycetes</taxon>
        <taxon>Mycobacteriales</taxon>
        <taxon>Mycobacteriaceae</taxon>
        <taxon>Mycobacterium</taxon>
    </lineage>
</organism>
<evidence type="ECO:0000259" key="4">
    <source>
        <dbReference type="Pfam" id="PF09167"/>
    </source>
</evidence>
<dbReference type="Proteomes" id="UP000093795">
    <property type="component" value="Unassembled WGS sequence"/>
</dbReference>
<dbReference type="AlphaFoldDB" id="A0A1A3C662"/>
<comment type="caution">
    <text evidence="5">The sequence shown here is derived from an EMBL/GenBank/DDBJ whole genome shotgun (WGS) entry which is preliminary data.</text>
</comment>
<evidence type="ECO:0000256" key="3">
    <source>
        <dbReference type="SAM" id="SignalP"/>
    </source>
</evidence>
<evidence type="ECO:0000256" key="1">
    <source>
        <dbReference type="ARBA" id="ARBA00022729"/>
    </source>
</evidence>
<dbReference type="Pfam" id="PF09167">
    <property type="entry name" value="DUF1942"/>
    <property type="match status" value="1"/>
</dbReference>
<feature type="compositionally biased region" description="Pro residues" evidence="2">
    <location>
        <begin position="172"/>
        <end position="183"/>
    </location>
</feature>
<protein>
    <recommendedName>
        <fullName evidence="4">MPT63-like domain-containing protein</fullName>
    </recommendedName>
</protein>
<evidence type="ECO:0000313" key="5">
    <source>
        <dbReference type="EMBL" id="OBI81827.1"/>
    </source>
</evidence>
<dbReference type="SUPFAM" id="SSF81982">
    <property type="entry name" value="Antigen MPT63/MPB63 (immunoprotective extracellular protein)"/>
    <property type="match status" value="1"/>
</dbReference>
<keyword evidence="1 3" id="KW-0732">Signal</keyword>
<dbReference type="GO" id="GO:0005615">
    <property type="term" value="C:extracellular space"/>
    <property type="evidence" value="ECO:0007669"/>
    <property type="project" value="InterPro"/>
</dbReference>
<accession>A0A1A3C662</accession>
<gene>
    <name evidence="5" type="ORF">A9X01_23080</name>
</gene>
<evidence type="ECO:0000313" key="6">
    <source>
        <dbReference type="Proteomes" id="UP000093795"/>
    </source>
</evidence>
<dbReference type="eggNOG" id="ENOG5031N8F">
    <property type="taxonomic scope" value="Bacteria"/>
</dbReference>
<dbReference type="STRING" id="1790.A5645_04285"/>
<name>A0A1A3C662_MYCAS</name>
<feature type="chain" id="PRO_5008320618" description="MPT63-like domain-containing protein" evidence="3">
    <location>
        <begin position="31"/>
        <end position="183"/>
    </location>
</feature>
<feature type="region of interest" description="Disordered" evidence="2">
    <location>
        <begin position="161"/>
        <end position="183"/>
    </location>
</feature>
<evidence type="ECO:0000256" key="2">
    <source>
        <dbReference type="SAM" id="MobiDB-lite"/>
    </source>
</evidence>
<dbReference type="InterPro" id="IPR029050">
    <property type="entry name" value="Immunoprotect_excell_Ig-like"/>
</dbReference>
<dbReference type="InterPro" id="IPR015250">
    <property type="entry name" value="MPT63-like"/>
</dbReference>